<evidence type="ECO:0000259" key="1">
    <source>
        <dbReference type="Pfam" id="PF13391"/>
    </source>
</evidence>
<organism evidence="2 3">
    <name type="scientific">Pseudooceanicola albus</name>
    <dbReference type="NCBI Taxonomy" id="2692189"/>
    <lineage>
        <taxon>Bacteria</taxon>
        <taxon>Pseudomonadati</taxon>
        <taxon>Pseudomonadota</taxon>
        <taxon>Alphaproteobacteria</taxon>
        <taxon>Rhodobacterales</taxon>
        <taxon>Paracoccaceae</taxon>
        <taxon>Pseudooceanicola</taxon>
    </lineage>
</organism>
<protein>
    <submittedName>
        <fullName evidence="2">HNH endonuclease</fullName>
    </submittedName>
</protein>
<dbReference type="GO" id="GO:0004519">
    <property type="term" value="F:endonuclease activity"/>
    <property type="evidence" value="ECO:0007669"/>
    <property type="project" value="UniProtKB-KW"/>
</dbReference>
<dbReference type="Pfam" id="PF13391">
    <property type="entry name" value="HNH_2"/>
    <property type="match status" value="1"/>
</dbReference>
<keyword evidence="3" id="KW-1185">Reference proteome</keyword>
<dbReference type="InterPro" id="IPR003615">
    <property type="entry name" value="HNH_nuc"/>
</dbReference>
<proteinExistence type="predicted"/>
<name>A0A6L7GBV3_9RHOB</name>
<dbReference type="EMBL" id="WUMU01000041">
    <property type="protein sequence ID" value="MXN21018.1"/>
    <property type="molecule type" value="Genomic_DNA"/>
</dbReference>
<reference evidence="2 3" key="1">
    <citation type="submission" date="2019-12" db="EMBL/GenBank/DDBJ databases">
        <authorList>
            <person name="Li M."/>
        </authorList>
    </citation>
    <scope>NUCLEOTIDE SEQUENCE [LARGE SCALE GENOMIC DNA]</scope>
    <source>
        <strain evidence="2 3">GBMRC 2024</strain>
    </source>
</reference>
<comment type="caution">
    <text evidence="2">The sequence shown here is derived from an EMBL/GenBank/DDBJ whole genome shotgun (WGS) entry which is preliminary data.</text>
</comment>
<dbReference type="RefSeq" id="WP_160897136.1">
    <property type="nucleotide sequence ID" value="NZ_WUMU01000041.1"/>
</dbReference>
<sequence length="246" mass="27400">MRRNWSEAEVTEALALYLRLPFGRLHSRTPAIIALAERLGRTPSAVALKLTNLAALDDSLARRGMANASATDRRVWAAYRQDPGKVLDAVIRQGDLPALPPGFAERQAAFAGRQGESTEAVTRIRIGQGFFRDMILTSYAGRCALTGIEDPRLLTASHIVGWAEDPAERLNPRNGIALNALHDRAFDRHLITFDEDLRLVIAADVPLAARRQLERIDSPRLALPQRFLPDPALLERHRRRFHARAA</sequence>
<dbReference type="Proteomes" id="UP000477911">
    <property type="component" value="Unassembled WGS sequence"/>
</dbReference>
<feature type="domain" description="HNH nuclease" evidence="1">
    <location>
        <begin position="143"/>
        <end position="194"/>
    </location>
</feature>
<evidence type="ECO:0000313" key="2">
    <source>
        <dbReference type="EMBL" id="MXN21018.1"/>
    </source>
</evidence>
<keyword evidence="2" id="KW-0378">Hydrolase</keyword>
<evidence type="ECO:0000313" key="3">
    <source>
        <dbReference type="Proteomes" id="UP000477911"/>
    </source>
</evidence>
<dbReference type="AlphaFoldDB" id="A0A6L7GBV3"/>
<accession>A0A6L7GBV3</accession>
<keyword evidence="2" id="KW-0255">Endonuclease</keyword>
<gene>
    <name evidence="2" type="ORF">GR170_24635</name>
</gene>
<keyword evidence="2" id="KW-0540">Nuclease</keyword>